<evidence type="ECO:0000313" key="2">
    <source>
        <dbReference type="EMBL" id="TFB01845.1"/>
    </source>
</evidence>
<evidence type="ECO:0008006" key="4">
    <source>
        <dbReference type="Google" id="ProtNLM"/>
    </source>
</evidence>
<accession>A0ABY2H2Y3</accession>
<organism evidence="2 3">
    <name type="scientific">Trichoderma ghanense</name>
    <dbReference type="NCBI Taxonomy" id="65468"/>
    <lineage>
        <taxon>Eukaryota</taxon>
        <taxon>Fungi</taxon>
        <taxon>Dikarya</taxon>
        <taxon>Ascomycota</taxon>
        <taxon>Pezizomycotina</taxon>
        <taxon>Sordariomycetes</taxon>
        <taxon>Hypocreomycetidae</taxon>
        <taxon>Hypocreales</taxon>
        <taxon>Hypocreaceae</taxon>
        <taxon>Trichoderma</taxon>
    </lineage>
</organism>
<name>A0ABY2H2Y3_9HYPO</name>
<evidence type="ECO:0000256" key="1">
    <source>
        <dbReference type="SAM" id="Phobius"/>
    </source>
</evidence>
<dbReference type="EMBL" id="PPTA01000008">
    <property type="protein sequence ID" value="TFB01845.1"/>
    <property type="molecule type" value="Genomic_DNA"/>
</dbReference>
<keyword evidence="3" id="KW-1185">Reference proteome</keyword>
<sequence>MQPINFNHASCPKCSATITSGTKTCQSCGAVRLPSPLTILPLLFFNISFVFYNFCYITSTSHYLQLTVNKPQTCPN</sequence>
<dbReference type="RefSeq" id="XP_073558046.1">
    <property type="nucleotide sequence ID" value="XM_073703557.1"/>
</dbReference>
<keyword evidence="1" id="KW-0812">Transmembrane</keyword>
<evidence type="ECO:0000313" key="3">
    <source>
        <dbReference type="Proteomes" id="UP001642720"/>
    </source>
</evidence>
<comment type="caution">
    <text evidence="2">The sequence shown here is derived from an EMBL/GenBank/DDBJ whole genome shotgun (WGS) entry which is preliminary data.</text>
</comment>
<keyword evidence="1" id="KW-0472">Membrane</keyword>
<feature type="transmembrane region" description="Helical" evidence="1">
    <location>
        <begin position="39"/>
        <end position="57"/>
    </location>
</feature>
<keyword evidence="1" id="KW-1133">Transmembrane helix</keyword>
<gene>
    <name evidence="2" type="ORF">CCMA1212_006328</name>
</gene>
<dbReference type="GeneID" id="300578007"/>
<dbReference type="Proteomes" id="UP001642720">
    <property type="component" value="Unassembled WGS sequence"/>
</dbReference>
<proteinExistence type="predicted"/>
<reference evidence="2 3" key="1">
    <citation type="submission" date="2018-01" db="EMBL/GenBank/DDBJ databases">
        <title>Genome characterization of the sugarcane-associated fungus Trichoderma ghanense CCMA-1212 and their application in lignocelulose bioconversion.</title>
        <authorList>
            <person name="Steindorff A.S."/>
            <person name="Mendes T.D."/>
            <person name="Vilela E.S.D."/>
            <person name="Rodrigues D.S."/>
            <person name="Formighieri E.F."/>
            <person name="Melo I.S."/>
            <person name="Favaro L.C.L."/>
        </authorList>
    </citation>
    <scope>NUCLEOTIDE SEQUENCE [LARGE SCALE GENOMIC DNA]</scope>
    <source>
        <strain evidence="2 3">CCMA-1212</strain>
    </source>
</reference>
<protein>
    <recommendedName>
        <fullName evidence="4">Zinc ribbon domain-containing protein</fullName>
    </recommendedName>
</protein>